<dbReference type="Pfam" id="PF18895">
    <property type="entry name" value="T4SS_pilin"/>
    <property type="match status" value="1"/>
</dbReference>
<keyword evidence="1" id="KW-1133">Transmembrane helix</keyword>
<proteinExistence type="predicted"/>
<feature type="transmembrane region" description="Helical" evidence="1">
    <location>
        <begin position="6"/>
        <end position="25"/>
    </location>
</feature>
<name>A0A1G2HLB7_9BACT</name>
<dbReference type="EMBL" id="MHOL01000004">
    <property type="protein sequence ID" value="OGZ63276.1"/>
    <property type="molecule type" value="Genomic_DNA"/>
</dbReference>
<accession>A0A1G2HLB7</accession>
<feature type="transmembrane region" description="Helical" evidence="1">
    <location>
        <begin position="37"/>
        <end position="59"/>
    </location>
</feature>
<organism evidence="2 3">
    <name type="scientific">Candidatus Staskawiczbacteria bacterium RIFCSPHIGHO2_01_FULL_34_27</name>
    <dbReference type="NCBI Taxonomy" id="1802199"/>
    <lineage>
        <taxon>Bacteria</taxon>
        <taxon>Candidatus Staskawicziibacteriota</taxon>
    </lineage>
</organism>
<dbReference type="Proteomes" id="UP000178991">
    <property type="component" value="Unassembled WGS sequence"/>
</dbReference>
<dbReference type="InterPro" id="IPR043993">
    <property type="entry name" value="T4SS_pilin"/>
</dbReference>
<keyword evidence="1" id="KW-0472">Membrane</keyword>
<evidence type="ECO:0000256" key="1">
    <source>
        <dbReference type="SAM" id="Phobius"/>
    </source>
</evidence>
<sequence>MIVWPLFFALSVIMFIWAGVLFLTARGDPSKIILARGAVLWAVIGIIVAIVGFSAEGIIRNILGV</sequence>
<reference evidence="2 3" key="1">
    <citation type="journal article" date="2016" name="Nat. Commun.">
        <title>Thousands of microbial genomes shed light on interconnected biogeochemical processes in an aquifer system.</title>
        <authorList>
            <person name="Anantharaman K."/>
            <person name="Brown C.T."/>
            <person name="Hug L.A."/>
            <person name="Sharon I."/>
            <person name="Castelle C.J."/>
            <person name="Probst A.J."/>
            <person name="Thomas B.C."/>
            <person name="Singh A."/>
            <person name="Wilkins M.J."/>
            <person name="Karaoz U."/>
            <person name="Brodie E.L."/>
            <person name="Williams K.H."/>
            <person name="Hubbard S.S."/>
            <person name="Banfield J.F."/>
        </authorList>
    </citation>
    <scope>NUCLEOTIDE SEQUENCE [LARGE SCALE GENOMIC DNA]</scope>
</reference>
<dbReference type="AlphaFoldDB" id="A0A1G2HLB7"/>
<protein>
    <submittedName>
        <fullName evidence="2">Uncharacterized protein</fullName>
    </submittedName>
</protein>
<keyword evidence="1" id="KW-0812">Transmembrane</keyword>
<evidence type="ECO:0000313" key="3">
    <source>
        <dbReference type="Proteomes" id="UP000178991"/>
    </source>
</evidence>
<gene>
    <name evidence="2" type="ORF">A2639_02430</name>
</gene>
<evidence type="ECO:0000313" key="2">
    <source>
        <dbReference type="EMBL" id="OGZ63276.1"/>
    </source>
</evidence>
<comment type="caution">
    <text evidence="2">The sequence shown here is derived from an EMBL/GenBank/DDBJ whole genome shotgun (WGS) entry which is preliminary data.</text>
</comment>